<dbReference type="InterPro" id="IPR003598">
    <property type="entry name" value="Ig_sub2"/>
</dbReference>
<feature type="chain" id="PRO_5043642967" evidence="4">
    <location>
        <begin position="20"/>
        <end position="469"/>
    </location>
</feature>
<dbReference type="Pfam" id="PF13927">
    <property type="entry name" value="Ig_3"/>
    <property type="match status" value="1"/>
</dbReference>
<dbReference type="InterPro" id="IPR013098">
    <property type="entry name" value="Ig_I-set"/>
</dbReference>
<feature type="domain" description="Ig-like" evidence="5">
    <location>
        <begin position="238"/>
        <end position="326"/>
    </location>
</feature>
<dbReference type="AlphaFoldDB" id="A0AAW0YBT8"/>
<dbReference type="InterPro" id="IPR036116">
    <property type="entry name" value="FN3_sf"/>
</dbReference>
<dbReference type="PROSITE" id="PS50853">
    <property type="entry name" value="FN3"/>
    <property type="match status" value="1"/>
</dbReference>
<sequence length="469" mass="51926">MKRVISKLMLLALLATVHAQNYEDGYQYDDSENPKEYVEDSYDPDSTPVFKANSQHFSVEVGGDITFPCDVENLGGHVVMFKHILLNGEHQLLFVGSIPLKPAAKFTRNENSFILSGVTRRNAGKYVCRIETSPAIELMHTLDVQFPAMVKRVSDEIQRVVQGSSVTLECVSEGNPPAAISWSRQQGHLPSGAQSEEGLSITMENVDRHVEGTYICTASNGIGDPSSASMTIEVEYPPEVTTSQAMLHTGEGDQAKLICIVHGRPNPLVSWSKDGKPINPDHHIIEHDSFHRHTLTINKVREGDFGVYTCTAENSQGQREKTLKLTGLPKVPKMTSSPAGGEKITYTLTWETESYTPITQYRLRYRKFKPNVTSQAPGQWIDRLHSPKLSKENFTGPIHHMSHAIEDLEPATDYEASVSVENKFGWSETSKPFQFYTRKEVAIGQSASGCGTVTLSMALLKLVLGAFLS</sequence>
<dbReference type="SMART" id="SM00409">
    <property type="entry name" value="IG"/>
    <property type="match status" value="3"/>
</dbReference>
<dbReference type="Pfam" id="PF07679">
    <property type="entry name" value="I-set"/>
    <property type="match status" value="1"/>
</dbReference>
<dbReference type="CDD" id="cd00063">
    <property type="entry name" value="FN3"/>
    <property type="match status" value="1"/>
</dbReference>
<dbReference type="InterPro" id="IPR050958">
    <property type="entry name" value="Cell_Adh-Cytoskel_Orgn"/>
</dbReference>
<dbReference type="GO" id="GO:0007156">
    <property type="term" value="P:homophilic cell adhesion via plasma membrane adhesion molecules"/>
    <property type="evidence" value="ECO:0007669"/>
    <property type="project" value="TreeGrafter"/>
</dbReference>
<feature type="domain" description="Fibronectin type-III" evidence="6">
    <location>
        <begin position="328"/>
        <end position="440"/>
    </location>
</feature>
<dbReference type="InterPro" id="IPR003599">
    <property type="entry name" value="Ig_sub"/>
</dbReference>
<feature type="signal peptide" evidence="4">
    <location>
        <begin position="1"/>
        <end position="19"/>
    </location>
</feature>
<keyword evidence="8" id="KW-1185">Reference proteome</keyword>
<dbReference type="SUPFAM" id="SSF49265">
    <property type="entry name" value="Fibronectin type III"/>
    <property type="match status" value="1"/>
</dbReference>
<evidence type="ECO:0000313" key="8">
    <source>
        <dbReference type="Proteomes" id="UP001445076"/>
    </source>
</evidence>
<keyword evidence="1" id="KW-0677">Repeat</keyword>
<gene>
    <name evidence="7" type="ORF">OTU49_016004</name>
</gene>
<keyword evidence="3" id="KW-0393">Immunoglobulin domain</keyword>
<dbReference type="PANTHER" id="PTHR45080">
    <property type="entry name" value="CONTACTIN 5"/>
    <property type="match status" value="1"/>
</dbReference>
<dbReference type="SMART" id="SM00408">
    <property type="entry name" value="IGc2"/>
    <property type="match status" value="3"/>
</dbReference>
<evidence type="ECO:0000256" key="3">
    <source>
        <dbReference type="ARBA" id="ARBA00023319"/>
    </source>
</evidence>
<evidence type="ECO:0000256" key="1">
    <source>
        <dbReference type="ARBA" id="ARBA00022737"/>
    </source>
</evidence>
<feature type="domain" description="Ig-like" evidence="5">
    <location>
        <begin position="147"/>
        <end position="233"/>
    </location>
</feature>
<evidence type="ECO:0000313" key="7">
    <source>
        <dbReference type="EMBL" id="KAK8754393.1"/>
    </source>
</evidence>
<reference evidence="7 8" key="1">
    <citation type="journal article" date="2024" name="BMC Genomics">
        <title>Genome assembly of redclaw crayfish (Cherax quadricarinatus) provides insights into its immune adaptation and hypoxia tolerance.</title>
        <authorList>
            <person name="Liu Z."/>
            <person name="Zheng J."/>
            <person name="Li H."/>
            <person name="Fang K."/>
            <person name="Wang S."/>
            <person name="He J."/>
            <person name="Zhou D."/>
            <person name="Weng S."/>
            <person name="Chi M."/>
            <person name="Gu Z."/>
            <person name="He J."/>
            <person name="Li F."/>
            <person name="Wang M."/>
        </authorList>
    </citation>
    <scope>NUCLEOTIDE SEQUENCE [LARGE SCALE GENOMIC DNA]</scope>
    <source>
        <strain evidence="7">ZL_2023a</strain>
    </source>
</reference>
<dbReference type="CDD" id="cd00096">
    <property type="entry name" value="Ig"/>
    <property type="match status" value="1"/>
</dbReference>
<dbReference type="Proteomes" id="UP001445076">
    <property type="component" value="Unassembled WGS sequence"/>
</dbReference>
<dbReference type="PROSITE" id="PS50835">
    <property type="entry name" value="IG_LIKE"/>
    <property type="match status" value="2"/>
</dbReference>
<dbReference type="Gene3D" id="2.60.40.10">
    <property type="entry name" value="Immunoglobulins"/>
    <property type="match status" value="4"/>
</dbReference>
<dbReference type="InterPro" id="IPR003961">
    <property type="entry name" value="FN3_dom"/>
</dbReference>
<dbReference type="FunFam" id="2.60.40.10:FF:000032">
    <property type="entry name" value="palladin isoform X1"/>
    <property type="match status" value="1"/>
</dbReference>
<dbReference type="GO" id="GO:0008046">
    <property type="term" value="F:axon guidance receptor activity"/>
    <property type="evidence" value="ECO:0007669"/>
    <property type="project" value="TreeGrafter"/>
</dbReference>
<dbReference type="GO" id="GO:0050808">
    <property type="term" value="P:synapse organization"/>
    <property type="evidence" value="ECO:0007669"/>
    <property type="project" value="TreeGrafter"/>
</dbReference>
<protein>
    <submittedName>
        <fullName evidence="7">Uncharacterized protein</fullName>
    </submittedName>
</protein>
<evidence type="ECO:0000259" key="6">
    <source>
        <dbReference type="PROSITE" id="PS50853"/>
    </source>
</evidence>
<dbReference type="Pfam" id="PF00041">
    <property type="entry name" value="fn3"/>
    <property type="match status" value="1"/>
</dbReference>
<evidence type="ECO:0000256" key="4">
    <source>
        <dbReference type="SAM" id="SignalP"/>
    </source>
</evidence>
<dbReference type="GO" id="GO:0043025">
    <property type="term" value="C:neuronal cell body"/>
    <property type="evidence" value="ECO:0007669"/>
    <property type="project" value="TreeGrafter"/>
</dbReference>
<dbReference type="InterPro" id="IPR013783">
    <property type="entry name" value="Ig-like_fold"/>
</dbReference>
<dbReference type="EMBL" id="JARKIK010000001">
    <property type="protein sequence ID" value="KAK8754393.1"/>
    <property type="molecule type" value="Genomic_DNA"/>
</dbReference>
<dbReference type="SUPFAM" id="SSF48726">
    <property type="entry name" value="Immunoglobulin"/>
    <property type="match status" value="3"/>
</dbReference>
<name>A0AAW0YBT8_CHEQU</name>
<dbReference type="SMART" id="SM00060">
    <property type="entry name" value="FN3"/>
    <property type="match status" value="1"/>
</dbReference>
<accession>A0AAW0YBT8</accession>
<dbReference type="GO" id="GO:0030424">
    <property type="term" value="C:axon"/>
    <property type="evidence" value="ECO:0007669"/>
    <property type="project" value="TreeGrafter"/>
</dbReference>
<evidence type="ECO:0000256" key="2">
    <source>
        <dbReference type="ARBA" id="ARBA00023157"/>
    </source>
</evidence>
<dbReference type="InterPro" id="IPR036179">
    <property type="entry name" value="Ig-like_dom_sf"/>
</dbReference>
<dbReference type="InterPro" id="IPR007110">
    <property type="entry name" value="Ig-like_dom"/>
</dbReference>
<dbReference type="GO" id="GO:0005886">
    <property type="term" value="C:plasma membrane"/>
    <property type="evidence" value="ECO:0007669"/>
    <property type="project" value="TreeGrafter"/>
</dbReference>
<evidence type="ECO:0000259" key="5">
    <source>
        <dbReference type="PROSITE" id="PS50835"/>
    </source>
</evidence>
<keyword evidence="4" id="KW-0732">Signal</keyword>
<proteinExistence type="predicted"/>
<organism evidence="7 8">
    <name type="scientific">Cherax quadricarinatus</name>
    <name type="common">Australian red claw crayfish</name>
    <dbReference type="NCBI Taxonomy" id="27406"/>
    <lineage>
        <taxon>Eukaryota</taxon>
        <taxon>Metazoa</taxon>
        <taxon>Ecdysozoa</taxon>
        <taxon>Arthropoda</taxon>
        <taxon>Crustacea</taxon>
        <taxon>Multicrustacea</taxon>
        <taxon>Malacostraca</taxon>
        <taxon>Eumalacostraca</taxon>
        <taxon>Eucarida</taxon>
        <taxon>Decapoda</taxon>
        <taxon>Pleocyemata</taxon>
        <taxon>Astacidea</taxon>
        <taxon>Parastacoidea</taxon>
        <taxon>Parastacidae</taxon>
        <taxon>Cherax</taxon>
    </lineage>
</organism>
<keyword evidence="2" id="KW-1015">Disulfide bond</keyword>
<comment type="caution">
    <text evidence="7">The sequence shown here is derived from an EMBL/GenBank/DDBJ whole genome shotgun (WGS) entry which is preliminary data.</text>
</comment>
<dbReference type="PANTHER" id="PTHR45080:SF33">
    <property type="entry name" value="IG-LIKE DOMAIN-CONTAINING PROTEIN"/>
    <property type="match status" value="1"/>
</dbReference>